<dbReference type="Pfam" id="PF12728">
    <property type="entry name" value="HTH_17"/>
    <property type="match status" value="1"/>
</dbReference>
<protein>
    <submittedName>
        <fullName evidence="2">Helix-turn-helix domain-containing protein</fullName>
    </submittedName>
</protein>
<comment type="caution">
    <text evidence="2">The sequence shown here is derived from an EMBL/GenBank/DDBJ whole genome shotgun (WGS) entry which is preliminary data.</text>
</comment>
<dbReference type="RefSeq" id="WP_327775470.1">
    <property type="nucleotide sequence ID" value="NZ_JAYXUG010000018.1"/>
</dbReference>
<dbReference type="InterPro" id="IPR009061">
    <property type="entry name" value="DNA-bd_dom_put_sf"/>
</dbReference>
<accession>A0ABU6LBC3</accession>
<evidence type="ECO:0000313" key="3">
    <source>
        <dbReference type="Proteomes" id="UP001306119"/>
    </source>
</evidence>
<dbReference type="SUPFAM" id="SSF46955">
    <property type="entry name" value="Putative DNA-binding domain"/>
    <property type="match status" value="1"/>
</dbReference>
<dbReference type="Proteomes" id="UP001306119">
    <property type="component" value="Unassembled WGS sequence"/>
</dbReference>
<organism evidence="2 3">
    <name type="scientific">Photobacterium toruni</name>
    <dbReference type="NCBI Taxonomy" id="1935446"/>
    <lineage>
        <taxon>Bacteria</taxon>
        <taxon>Pseudomonadati</taxon>
        <taxon>Pseudomonadota</taxon>
        <taxon>Gammaproteobacteria</taxon>
        <taxon>Vibrionales</taxon>
        <taxon>Vibrionaceae</taxon>
        <taxon>Photobacterium</taxon>
    </lineage>
</organism>
<dbReference type="Gene3D" id="1.10.238.160">
    <property type="match status" value="1"/>
</dbReference>
<evidence type="ECO:0000259" key="1">
    <source>
        <dbReference type="Pfam" id="PF12728"/>
    </source>
</evidence>
<proteinExistence type="predicted"/>
<evidence type="ECO:0000313" key="2">
    <source>
        <dbReference type="EMBL" id="MEC6833357.1"/>
    </source>
</evidence>
<sequence length="69" mass="8358">MAKICRWIARRKPPRRLVTLQEAIERLGISRSSLYRLIKANPRIKPITINNRIKGWRENDFEQFIQQLR</sequence>
<keyword evidence="3" id="KW-1185">Reference proteome</keyword>
<reference evidence="2 3" key="1">
    <citation type="submission" date="2024-01" db="EMBL/GenBank/DDBJ databases">
        <title>Active colonisers of the gastrointestinal tract of Atlantic salmon farmed in a warm water region.</title>
        <authorList>
            <person name="Bowman J.P."/>
        </authorList>
    </citation>
    <scope>NUCLEOTIDE SEQUENCE [LARGE SCALE GENOMIC DNA]</scope>
    <source>
        <strain evidence="2 3">S3MW1</strain>
    </source>
</reference>
<gene>
    <name evidence="2" type="ORF">VXS06_16440</name>
</gene>
<dbReference type="InterPro" id="IPR041657">
    <property type="entry name" value="HTH_17"/>
</dbReference>
<dbReference type="EMBL" id="JAYXUG010000018">
    <property type="protein sequence ID" value="MEC6833357.1"/>
    <property type="molecule type" value="Genomic_DNA"/>
</dbReference>
<feature type="domain" description="Helix-turn-helix" evidence="1">
    <location>
        <begin position="17"/>
        <end position="67"/>
    </location>
</feature>
<name>A0ABU6LBC3_9GAMM</name>